<protein>
    <recommendedName>
        <fullName evidence="10">Metal ABC transporter substrate-binding protein</fullName>
    </recommendedName>
</protein>
<dbReference type="SUPFAM" id="SSF53850">
    <property type="entry name" value="Periplasmic binding protein-like II"/>
    <property type="match status" value="1"/>
</dbReference>
<dbReference type="InterPro" id="IPR004872">
    <property type="entry name" value="Lipoprotein_NlpA"/>
</dbReference>
<evidence type="ECO:0008006" key="10">
    <source>
        <dbReference type="Google" id="ProtNLM"/>
    </source>
</evidence>
<evidence type="ECO:0000313" key="8">
    <source>
        <dbReference type="EMBL" id="RJN32688.1"/>
    </source>
</evidence>
<feature type="chain" id="PRO_5017399880" description="Metal ABC transporter substrate-binding protein" evidence="7">
    <location>
        <begin position="21"/>
        <end position="294"/>
    </location>
</feature>
<organism evidence="8 9">
    <name type="scientific">Nesterenkonia natronophila</name>
    <dbReference type="NCBI Taxonomy" id="2174932"/>
    <lineage>
        <taxon>Bacteria</taxon>
        <taxon>Bacillati</taxon>
        <taxon>Actinomycetota</taxon>
        <taxon>Actinomycetes</taxon>
        <taxon>Micrococcales</taxon>
        <taxon>Micrococcaceae</taxon>
        <taxon>Nesterenkonia</taxon>
    </lineage>
</organism>
<dbReference type="Pfam" id="PF03180">
    <property type="entry name" value="Lipoprotein_9"/>
    <property type="match status" value="1"/>
</dbReference>
<dbReference type="Gene3D" id="3.40.190.10">
    <property type="entry name" value="Periplasmic binding protein-like II"/>
    <property type="match status" value="2"/>
</dbReference>
<name>A0A3A4F4A1_9MICC</name>
<evidence type="ECO:0000313" key="9">
    <source>
        <dbReference type="Proteomes" id="UP000266615"/>
    </source>
</evidence>
<dbReference type="OrthoDB" id="9812878at2"/>
<dbReference type="EMBL" id="QYZP01000001">
    <property type="protein sequence ID" value="RJN32688.1"/>
    <property type="molecule type" value="Genomic_DNA"/>
</dbReference>
<keyword evidence="4" id="KW-0472">Membrane</keyword>
<evidence type="ECO:0000256" key="7">
    <source>
        <dbReference type="SAM" id="SignalP"/>
    </source>
</evidence>
<proteinExistence type="inferred from homology"/>
<evidence type="ECO:0000256" key="4">
    <source>
        <dbReference type="ARBA" id="ARBA00023136"/>
    </source>
</evidence>
<evidence type="ECO:0000256" key="5">
    <source>
        <dbReference type="ARBA" id="ARBA00023139"/>
    </source>
</evidence>
<accession>A0A3A4F4A1</accession>
<comment type="similarity">
    <text evidence="2">Belongs to the NlpA lipoprotein family.</text>
</comment>
<dbReference type="AlphaFoldDB" id="A0A3A4F4A1"/>
<dbReference type="PANTHER" id="PTHR30429">
    <property type="entry name" value="D-METHIONINE-BINDING LIPOPROTEIN METQ"/>
    <property type="match status" value="1"/>
</dbReference>
<dbReference type="Proteomes" id="UP000266615">
    <property type="component" value="Unassembled WGS sequence"/>
</dbReference>
<comment type="subcellular location">
    <subcellularLocation>
        <location evidence="1">Membrane</location>
        <topology evidence="1">Lipid-anchor</topology>
    </subcellularLocation>
</comment>
<keyword evidence="9" id="KW-1185">Reference proteome</keyword>
<dbReference type="PROSITE" id="PS51257">
    <property type="entry name" value="PROKAR_LIPOPROTEIN"/>
    <property type="match status" value="1"/>
</dbReference>
<comment type="caution">
    <text evidence="8">The sequence shown here is derived from an EMBL/GenBank/DDBJ whole genome shotgun (WGS) entry which is preliminary data.</text>
</comment>
<keyword evidence="5" id="KW-0564">Palmitate</keyword>
<keyword evidence="3 7" id="KW-0732">Signal</keyword>
<evidence type="ECO:0000256" key="2">
    <source>
        <dbReference type="ARBA" id="ARBA00008973"/>
    </source>
</evidence>
<dbReference type="GO" id="GO:0016020">
    <property type="term" value="C:membrane"/>
    <property type="evidence" value="ECO:0007669"/>
    <property type="project" value="UniProtKB-SubCell"/>
</dbReference>
<dbReference type="PANTHER" id="PTHR30429:SF0">
    <property type="entry name" value="METHIONINE-BINDING LIPOPROTEIN METQ"/>
    <property type="match status" value="1"/>
</dbReference>
<dbReference type="RefSeq" id="WP_119901734.1">
    <property type="nucleotide sequence ID" value="NZ_QYZP01000001.1"/>
</dbReference>
<gene>
    <name evidence="8" type="ORF">D3250_02355</name>
</gene>
<feature type="signal peptide" evidence="7">
    <location>
        <begin position="1"/>
        <end position="20"/>
    </location>
</feature>
<keyword evidence="6" id="KW-0449">Lipoprotein</keyword>
<evidence type="ECO:0000256" key="3">
    <source>
        <dbReference type="ARBA" id="ARBA00022729"/>
    </source>
</evidence>
<reference evidence="8 9" key="1">
    <citation type="submission" date="2018-09" db="EMBL/GenBank/DDBJ databases">
        <title>Nesterenkonia natronophila sp. nov., an alkaliphilic actinobacteriume isolated from a soda lake, and emended description of the genus Nesterenkonia.</title>
        <authorList>
            <person name="Menes R.J."/>
            <person name="Iriarte A."/>
        </authorList>
    </citation>
    <scope>NUCLEOTIDE SEQUENCE [LARGE SCALE GENOMIC DNA]</scope>
    <source>
        <strain evidence="8 9">M8</strain>
    </source>
</reference>
<evidence type="ECO:0000256" key="6">
    <source>
        <dbReference type="ARBA" id="ARBA00023288"/>
    </source>
</evidence>
<sequence>MNVRRRLLTSTAALSGIALAATGCGLAGQDGETISIVVTESAPFQEPAEIASDLLEEQGYELDITYVTDINQPNQVVNSGEYEANYFQHLAYLNNFNGANETEVEPLFSVYYAPSGLFSLEYDDVDDVPDGAEVNLPVDPSNNGRALQLLADAGLIEIDEDVPVIELTQNHVTENPRDLQFVETDQQSGAQVLPDVDLGFAFVRLVAEAGYEVEDTLVHLEDGRDEVRTPFTCVVAVGPGGVTDEQAGALQDAFQSSEVEEWFNEYQGGVIDFADFITLDNADEIWTEFTEGDV</sequence>
<evidence type="ECO:0000256" key="1">
    <source>
        <dbReference type="ARBA" id="ARBA00004635"/>
    </source>
</evidence>